<evidence type="ECO:0000313" key="2">
    <source>
        <dbReference type="EMBL" id="MBK6009299.1"/>
    </source>
</evidence>
<keyword evidence="3" id="KW-1185">Reference proteome</keyword>
<dbReference type="Proteomes" id="UP000630528">
    <property type="component" value="Unassembled WGS sequence"/>
</dbReference>
<proteinExistence type="predicted"/>
<dbReference type="AlphaFoldDB" id="A0A934TX56"/>
<keyword evidence="2" id="KW-0121">Carboxypeptidase</keyword>
<sequence>MNARWFSLAMGPALLLAAAVPALAAGHEAGFRCGGIGESEQASIKQEAPRHDALLTFATRGGAYLAGVDFTVTSSDGNVVLQGTCDGPLMLLDVPRAGSYRVQASYNGHAQTKTVRMGEHTARMSFLWDAS</sequence>
<feature type="signal peptide" evidence="1">
    <location>
        <begin position="1"/>
        <end position="24"/>
    </location>
</feature>
<gene>
    <name evidence="2" type="ORF">JJB11_24635</name>
</gene>
<name>A0A934TX56_9BURK</name>
<comment type="caution">
    <text evidence="2">The sequence shown here is derived from an EMBL/GenBank/DDBJ whole genome shotgun (WGS) entry which is preliminary data.</text>
</comment>
<reference evidence="2" key="2">
    <citation type="submission" date="2021-01" db="EMBL/GenBank/DDBJ databases">
        <authorList>
            <person name="Kang M."/>
        </authorList>
    </citation>
    <scope>NUCLEOTIDE SEQUENCE</scope>
    <source>
        <strain evidence="2">KACC 17527</strain>
    </source>
</reference>
<feature type="chain" id="PRO_5036905930" evidence="1">
    <location>
        <begin position="25"/>
        <end position="131"/>
    </location>
</feature>
<dbReference type="RefSeq" id="WP_201177787.1">
    <property type="nucleotide sequence ID" value="NZ_JAEPWM010000017.1"/>
</dbReference>
<keyword evidence="2" id="KW-0378">Hydrolase</keyword>
<dbReference type="EMBL" id="JAEPWM010000017">
    <property type="protein sequence ID" value="MBK6009299.1"/>
    <property type="molecule type" value="Genomic_DNA"/>
</dbReference>
<reference evidence="2" key="1">
    <citation type="journal article" date="2012" name="J. Microbiol. Biotechnol.">
        <title>Ramlibacter ginsenosidimutans sp. nov., with ginsenoside-converting activity.</title>
        <authorList>
            <person name="Wang L."/>
            <person name="An D.S."/>
            <person name="Kim S.G."/>
            <person name="Jin F.X."/>
            <person name="Kim S.C."/>
            <person name="Lee S.T."/>
            <person name="Im W.T."/>
        </authorList>
    </citation>
    <scope>NUCLEOTIDE SEQUENCE</scope>
    <source>
        <strain evidence="2">KACC 17527</strain>
    </source>
</reference>
<organism evidence="2 3">
    <name type="scientific">Ramlibacter ginsenosidimutans</name>
    <dbReference type="NCBI Taxonomy" id="502333"/>
    <lineage>
        <taxon>Bacteria</taxon>
        <taxon>Pseudomonadati</taxon>
        <taxon>Pseudomonadota</taxon>
        <taxon>Betaproteobacteria</taxon>
        <taxon>Burkholderiales</taxon>
        <taxon>Comamonadaceae</taxon>
        <taxon>Ramlibacter</taxon>
    </lineage>
</organism>
<accession>A0A934TX56</accession>
<evidence type="ECO:0000313" key="3">
    <source>
        <dbReference type="Proteomes" id="UP000630528"/>
    </source>
</evidence>
<protein>
    <submittedName>
        <fullName evidence="2">Carboxypeptidase regulatory-like domain-containing protein</fullName>
    </submittedName>
</protein>
<keyword evidence="2" id="KW-0645">Protease</keyword>
<dbReference type="GO" id="GO:0004180">
    <property type="term" value="F:carboxypeptidase activity"/>
    <property type="evidence" value="ECO:0007669"/>
    <property type="project" value="UniProtKB-KW"/>
</dbReference>
<evidence type="ECO:0000256" key="1">
    <source>
        <dbReference type="SAM" id="SignalP"/>
    </source>
</evidence>
<keyword evidence="1" id="KW-0732">Signal</keyword>